<accession>A0ABP8VR48</accession>
<dbReference type="RefSeq" id="WP_345374119.1">
    <property type="nucleotide sequence ID" value="NZ_BAABLM010000002.1"/>
</dbReference>
<proteinExistence type="predicted"/>
<name>A0ABP8VR48_9MICO</name>
<evidence type="ECO:0000256" key="2">
    <source>
        <dbReference type="SAM" id="Phobius"/>
    </source>
</evidence>
<dbReference type="Proteomes" id="UP001501295">
    <property type="component" value="Unassembled WGS sequence"/>
</dbReference>
<dbReference type="SUPFAM" id="SSF53955">
    <property type="entry name" value="Lysozyme-like"/>
    <property type="match status" value="1"/>
</dbReference>
<feature type="compositionally biased region" description="Low complexity" evidence="1">
    <location>
        <begin position="1"/>
        <end position="16"/>
    </location>
</feature>
<evidence type="ECO:0000313" key="3">
    <source>
        <dbReference type="EMBL" id="GAA4669452.1"/>
    </source>
</evidence>
<dbReference type="InterPro" id="IPR023346">
    <property type="entry name" value="Lysozyme-like_dom_sf"/>
</dbReference>
<keyword evidence="4" id="KW-1185">Reference proteome</keyword>
<keyword evidence="2" id="KW-0472">Membrane</keyword>
<organism evidence="3 4">
    <name type="scientific">Frondihabitans cladoniiphilus</name>
    <dbReference type="NCBI Taxonomy" id="715785"/>
    <lineage>
        <taxon>Bacteria</taxon>
        <taxon>Bacillati</taxon>
        <taxon>Actinomycetota</taxon>
        <taxon>Actinomycetes</taxon>
        <taxon>Micrococcales</taxon>
        <taxon>Microbacteriaceae</taxon>
        <taxon>Frondihabitans</taxon>
    </lineage>
</organism>
<keyword evidence="2" id="KW-1133">Transmembrane helix</keyword>
<comment type="caution">
    <text evidence="3">The sequence shown here is derived from an EMBL/GenBank/DDBJ whole genome shotgun (WGS) entry which is preliminary data.</text>
</comment>
<protein>
    <recommendedName>
        <fullName evidence="5">Phospholipase</fullName>
    </recommendedName>
</protein>
<feature type="region of interest" description="Disordered" evidence="1">
    <location>
        <begin position="1"/>
        <end position="39"/>
    </location>
</feature>
<dbReference type="EMBL" id="BAABLM010000002">
    <property type="protein sequence ID" value="GAA4669452.1"/>
    <property type="molecule type" value="Genomic_DNA"/>
</dbReference>
<gene>
    <name evidence="3" type="ORF">GCM10025780_10810</name>
</gene>
<feature type="transmembrane region" description="Helical" evidence="2">
    <location>
        <begin position="44"/>
        <end position="62"/>
    </location>
</feature>
<evidence type="ECO:0008006" key="5">
    <source>
        <dbReference type="Google" id="ProtNLM"/>
    </source>
</evidence>
<evidence type="ECO:0000313" key="4">
    <source>
        <dbReference type="Proteomes" id="UP001501295"/>
    </source>
</evidence>
<reference evidence="4" key="1">
    <citation type="journal article" date="2019" name="Int. J. Syst. Evol. Microbiol.">
        <title>The Global Catalogue of Microorganisms (GCM) 10K type strain sequencing project: providing services to taxonomists for standard genome sequencing and annotation.</title>
        <authorList>
            <consortium name="The Broad Institute Genomics Platform"/>
            <consortium name="The Broad Institute Genome Sequencing Center for Infectious Disease"/>
            <person name="Wu L."/>
            <person name="Ma J."/>
        </authorList>
    </citation>
    <scope>NUCLEOTIDE SEQUENCE [LARGE SCALE GENOMIC DNA]</scope>
    <source>
        <strain evidence="4">JCM 18956</strain>
    </source>
</reference>
<evidence type="ECO:0000256" key="1">
    <source>
        <dbReference type="SAM" id="MobiDB-lite"/>
    </source>
</evidence>
<keyword evidence="2" id="KW-0812">Transmembrane</keyword>
<sequence length="327" mass="32097">MRLVTPRSTPTTASSALDASTPATRRDLAAARRASTRRRNRPKIVALSAVAACALVAGTGFVTTGGGSAFGAAAAAATGVATGAASSVGLDIGPTLGTPTPTVTATTDGRVSVHAGSAVSEATADMTAAQAIATAKQVAQAAAGKADATALTANVTELADYKKLAPDTILARVQVTQTAAQTVAAATDAANQQIAAQQAADAAAAAAAAQAQADAAAASAKLAAGNTVAGAQATAAALASSQYGWGASQFTCLVSLWSKESGWRYTAHNSSGATGIPQALPGSKMASAGTDWASNATTQIIWGLGYIKGSYGSPCAAWAHSQSVNWY</sequence>